<evidence type="ECO:0000259" key="6">
    <source>
        <dbReference type="Pfam" id="PF06271"/>
    </source>
</evidence>
<comment type="subcellular location">
    <subcellularLocation>
        <location evidence="1">Membrane</location>
        <topology evidence="1">Multi-pass membrane protein</topology>
    </subcellularLocation>
</comment>
<evidence type="ECO:0000313" key="8">
    <source>
        <dbReference type="Proteomes" id="UP000252107"/>
    </source>
</evidence>
<gene>
    <name evidence="7" type="ORF">A6770_07805</name>
</gene>
<keyword evidence="4 5" id="KW-0472">Membrane</keyword>
<dbReference type="Pfam" id="PF06271">
    <property type="entry name" value="RDD"/>
    <property type="match status" value="1"/>
</dbReference>
<accession>A0A367RZT7</accession>
<evidence type="ECO:0000256" key="2">
    <source>
        <dbReference type="ARBA" id="ARBA00022692"/>
    </source>
</evidence>
<organism evidence="7 8">
    <name type="scientific">Nostoc minutum NIES-26</name>
    <dbReference type="NCBI Taxonomy" id="1844469"/>
    <lineage>
        <taxon>Bacteria</taxon>
        <taxon>Bacillati</taxon>
        <taxon>Cyanobacteriota</taxon>
        <taxon>Cyanophyceae</taxon>
        <taxon>Nostocales</taxon>
        <taxon>Nostocaceae</taxon>
        <taxon>Nostoc</taxon>
    </lineage>
</organism>
<evidence type="ECO:0000256" key="5">
    <source>
        <dbReference type="SAM" id="Phobius"/>
    </source>
</evidence>
<evidence type="ECO:0000256" key="4">
    <source>
        <dbReference type="ARBA" id="ARBA00023136"/>
    </source>
</evidence>
<feature type="transmembrane region" description="Helical" evidence="5">
    <location>
        <begin position="28"/>
        <end position="52"/>
    </location>
</feature>
<dbReference type="InterPro" id="IPR010432">
    <property type="entry name" value="RDD"/>
</dbReference>
<proteinExistence type="predicted"/>
<dbReference type="PANTHER" id="PTHR38480:SF1">
    <property type="entry name" value="SLR0254 PROTEIN"/>
    <property type="match status" value="1"/>
</dbReference>
<feature type="transmembrane region" description="Helical" evidence="5">
    <location>
        <begin position="72"/>
        <end position="92"/>
    </location>
</feature>
<protein>
    <recommendedName>
        <fullName evidence="6">RDD domain-containing protein</fullName>
    </recommendedName>
</protein>
<comment type="caution">
    <text evidence="7">The sequence shown here is derived from an EMBL/GenBank/DDBJ whole genome shotgun (WGS) entry which is preliminary data.</text>
</comment>
<feature type="domain" description="RDD" evidence="6">
    <location>
        <begin position="21"/>
        <end position="159"/>
    </location>
</feature>
<keyword evidence="8" id="KW-1185">Reference proteome</keyword>
<reference evidence="7" key="1">
    <citation type="submission" date="2016-04" db="EMBL/GenBank/DDBJ databases">
        <authorList>
            <person name="Tabuchi Yagui T.R."/>
        </authorList>
    </citation>
    <scope>NUCLEOTIDE SEQUENCE [LARGE SCALE GENOMIC DNA]</scope>
    <source>
        <strain evidence="7">NIES-26</strain>
    </source>
</reference>
<evidence type="ECO:0000256" key="1">
    <source>
        <dbReference type="ARBA" id="ARBA00004141"/>
    </source>
</evidence>
<dbReference type="PANTHER" id="PTHR38480">
    <property type="entry name" value="SLR0254 PROTEIN"/>
    <property type="match status" value="1"/>
</dbReference>
<sequence>MSFFNRITFQTPESVELEFSLAGIGNRALALIIDYLLLGLTLFGFFIAWTFLSIQLFDFIDKIFANSQNLGLWLLAIFFIATFSIYAGYFVLFETIWRGQTPGKRFAKIRVVRDDGRPIGLQQATLRSLLRPFDESLFIGAFLIMFSRREKRLGDLAAGTIVIQTQTSTASATLKISEQARSLYGYLLQITDLSPLLPDDFAIIREYLQRRGAMALKARTALALQLTQQVQAILDLEKLPENVSPDVFLEAIYLAYQQKEF</sequence>
<keyword evidence="3 5" id="KW-1133">Transmembrane helix</keyword>
<name>A0A367RZT7_9NOSO</name>
<dbReference type="AlphaFoldDB" id="A0A367RZT7"/>
<dbReference type="GO" id="GO:0016020">
    <property type="term" value="C:membrane"/>
    <property type="evidence" value="ECO:0007669"/>
    <property type="project" value="UniProtKB-SubCell"/>
</dbReference>
<evidence type="ECO:0000256" key="3">
    <source>
        <dbReference type="ARBA" id="ARBA00022989"/>
    </source>
</evidence>
<keyword evidence="2 5" id="KW-0812">Transmembrane</keyword>
<dbReference type="Proteomes" id="UP000252107">
    <property type="component" value="Unassembled WGS sequence"/>
</dbReference>
<dbReference type="EMBL" id="LXQD01000012">
    <property type="protein sequence ID" value="RCJ42117.1"/>
    <property type="molecule type" value="Genomic_DNA"/>
</dbReference>
<evidence type="ECO:0000313" key="7">
    <source>
        <dbReference type="EMBL" id="RCJ42117.1"/>
    </source>
</evidence>